<dbReference type="EMBL" id="CP012808">
    <property type="protein sequence ID" value="ALH95455.1"/>
    <property type="molecule type" value="Genomic_DNA"/>
</dbReference>
<feature type="chain" id="PRO_5006039803" description="Lipoprotein" evidence="1">
    <location>
        <begin position="18"/>
        <end position="112"/>
    </location>
</feature>
<dbReference type="Proteomes" id="UP000064939">
    <property type="component" value="Chromosome"/>
</dbReference>
<sequence length="112" mass="12509">MLKKFSFILFIATFLVACSKPIPQDKLNFIGTWQSEDFNTTLIISQDGRLDYKNKEPNRSTSLDAPISEFSGANFSAGIGPFTTEFVVSQAPTQNSDGTWSMIVDNKVLHRQ</sequence>
<evidence type="ECO:0000256" key="1">
    <source>
        <dbReference type="SAM" id="SignalP"/>
    </source>
</evidence>
<reference evidence="2 3" key="1">
    <citation type="journal article" date="2015" name="Int. J. Syst. Evol. Microbiol.">
        <title>Acinetobacter equi sp. nov. isolated from horse faeces.</title>
        <authorList>
            <person name="Poppel M.T."/>
            <person name="Skiebe E."/>
            <person name="Laue M."/>
            <person name="Bergmann H."/>
            <person name="Ebersberger I."/>
            <person name="Garn T."/>
            <person name="Fruth A."/>
            <person name="Baumgardt S."/>
            <person name="Busse H.J."/>
            <person name="Wilharm G."/>
        </authorList>
    </citation>
    <scope>NUCLEOTIDE SEQUENCE [LARGE SCALE GENOMIC DNA]</scope>
    <source>
        <strain evidence="2 3">114</strain>
    </source>
</reference>
<organism evidence="2 3">
    <name type="scientific">Acinetobacter equi</name>
    <dbReference type="NCBI Taxonomy" id="1324350"/>
    <lineage>
        <taxon>Bacteria</taxon>
        <taxon>Pseudomonadati</taxon>
        <taxon>Pseudomonadota</taxon>
        <taxon>Gammaproteobacteria</taxon>
        <taxon>Moraxellales</taxon>
        <taxon>Moraxellaceae</taxon>
        <taxon>Acinetobacter</taxon>
    </lineage>
</organism>
<keyword evidence="3" id="KW-1185">Reference proteome</keyword>
<dbReference type="KEGG" id="aei:AOY20_07895"/>
<accession>A0A0N9W371</accession>
<name>A0A0N9W371_9GAMM</name>
<evidence type="ECO:0000313" key="3">
    <source>
        <dbReference type="Proteomes" id="UP000064939"/>
    </source>
</evidence>
<feature type="signal peptide" evidence="1">
    <location>
        <begin position="1"/>
        <end position="17"/>
    </location>
</feature>
<dbReference type="PROSITE" id="PS51257">
    <property type="entry name" value="PROKAR_LIPOPROTEIN"/>
    <property type="match status" value="1"/>
</dbReference>
<evidence type="ECO:0000313" key="2">
    <source>
        <dbReference type="EMBL" id="ALH95455.1"/>
    </source>
</evidence>
<dbReference type="OrthoDB" id="583175at2"/>
<evidence type="ECO:0008006" key="4">
    <source>
        <dbReference type="Google" id="ProtNLM"/>
    </source>
</evidence>
<keyword evidence="1" id="KW-0732">Signal</keyword>
<proteinExistence type="predicted"/>
<protein>
    <recommendedName>
        <fullName evidence="4">Lipoprotein</fullName>
    </recommendedName>
</protein>
<gene>
    <name evidence="2" type="ORF">AOY20_07895</name>
</gene>
<dbReference type="RefSeq" id="WP_054581347.1">
    <property type="nucleotide sequence ID" value="NZ_CP012808.1"/>
</dbReference>
<dbReference type="AlphaFoldDB" id="A0A0N9W371"/>